<dbReference type="Proteomes" id="UP000470213">
    <property type="component" value="Unassembled WGS sequence"/>
</dbReference>
<evidence type="ECO:0000259" key="1">
    <source>
        <dbReference type="Pfam" id="PF02538"/>
    </source>
</evidence>
<comment type="caution">
    <text evidence="2">The sequence shown here is derived from an EMBL/GenBank/DDBJ whole genome shotgun (WGS) entry which is preliminary data.</text>
</comment>
<dbReference type="PANTHER" id="PTHR11365">
    <property type="entry name" value="5-OXOPROLINASE RELATED"/>
    <property type="match status" value="1"/>
</dbReference>
<dbReference type="Pfam" id="PF02538">
    <property type="entry name" value="Hydantoinase_B"/>
    <property type="match status" value="1"/>
</dbReference>
<name>A0A7X5LI12_9ALTE</name>
<dbReference type="EMBL" id="JAAAWN010000001">
    <property type="protein sequence ID" value="NDV89653.1"/>
    <property type="molecule type" value="Genomic_DNA"/>
</dbReference>
<keyword evidence="3" id="KW-1185">Reference proteome</keyword>
<dbReference type="InterPro" id="IPR045079">
    <property type="entry name" value="Oxoprolinase-like"/>
</dbReference>
<accession>A0A7X5LI12</accession>
<dbReference type="AlphaFoldDB" id="A0A7X5LI12"/>
<evidence type="ECO:0000313" key="3">
    <source>
        <dbReference type="Proteomes" id="UP000470213"/>
    </source>
</evidence>
<dbReference type="PANTHER" id="PTHR11365:SF23">
    <property type="entry name" value="HYPOTHETICAL 5-OXOPROLINASE (EUROFUNG)-RELATED"/>
    <property type="match status" value="1"/>
</dbReference>
<reference evidence="2 3" key="1">
    <citation type="submission" date="2020-01" db="EMBL/GenBank/DDBJ databases">
        <authorList>
            <person name="Chen J."/>
            <person name="Zhu S."/>
            <person name="Yang J."/>
        </authorList>
    </citation>
    <scope>NUCLEOTIDE SEQUENCE [LARGE SCALE GENOMIC DNA]</scope>
    <source>
        <strain evidence="2 3">345S023</strain>
    </source>
</reference>
<feature type="domain" description="Hydantoinase B/oxoprolinase" evidence="1">
    <location>
        <begin position="9"/>
        <end position="526"/>
    </location>
</feature>
<sequence>MVKSSVKIDPITVEIIQNSMRAITEEMFATMRKTAMSSIIYEVLDFGVAMFDAQGQLASSGSGIPGFIGMLEPGVKSVLEKFDKPDAIREGDVFMTNIPHHGGVSHLNDVVLILPVYHEGTLIGWLANKAHWVDVGGSFPGSISADALDIYQEGLQLPCIKVIEQFTPNQAVIDIFMANSRQPEVSKGDFWAGIASMRAGEKRFKSLVEKYSLQAVAYAIEDYIELGERVARAALKALPKGTFEASEVTDNGLSIKAKITITDEEFLVDLRGNPPTQPNGLNATYDSTMVDAQMLFKAIASPQTFANAGSFRPIRLLVDDDSMFAAKYPAATSVYYENSMMSFDLVWKALALAMPDALTAGHYGSICGTFLGGPHPKTGHSHSIVEPQIGGWGASSKFDGINALYTGFHGETFNVPVEISEQRNGLQIDRLALNDEEGGEGETNGGKGIKLDYRVLTDNWWLTMAYVRSENGPWGLKGGNRGSTNYVNVVRTSGETQRYSVCTALPLNEGDVVQVVTANGGGFGNPANRPKEKVLDDIKNGYVTYERAQEVYGIN</sequence>
<proteinExistence type="predicted"/>
<organism evidence="2 3">
    <name type="scientific">Alteromonas profundi</name>
    <dbReference type="NCBI Taxonomy" id="2696062"/>
    <lineage>
        <taxon>Bacteria</taxon>
        <taxon>Pseudomonadati</taxon>
        <taxon>Pseudomonadota</taxon>
        <taxon>Gammaproteobacteria</taxon>
        <taxon>Alteromonadales</taxon>
        <taxon>Alteromonadaceae</taxon>
        <taxon>Alteromonas/Salinimonas group</taxon>
        <taxon>Alteromonas</taxon>
    </lineage>
</organism>
<protein>
    <submittedName>
        <fullName evidence="2">Hydantoinase B/oxoprolinase family protein</fullName>
    </submittedName>
</protein>
<dbReference type="GO" id="GO:0006749">
    <property type="term" value="P:glutathione metabolic process"/>
    <property type="evidence" value="ECO:0007669"/>
    <property type="project" value="TreeGrafter"/>
</dbReference>
<gene>
    <name evidence="2" type="ORF">GTH32_00380</name>
</gene>
<evidence type="ECO:0000313" key="2">
    <source>
        <dbReference type="EMBL" id="NDV89653.1"/>
    </source>
</evidence>
<dbReference type="GO" id="GO:0017168">
    <property type="term" value="F:5-oxoprolinase (ATP-hydrolyzing) activity"/>
    <property type="evidence" value="ECO:0007669"/>
    <property type="project" value="TreeGrafter"/>
</dbReference>
<dbReference type="InterPro" id="IPR003692">
    <property type="entry name" value="Hydantoinase_B"/>
</dbReference>
<dbReference type="GO" id="GO:0005829">
    <property type="term" value="C:cytosol"/>
    <property type="evidence" value="ECO:0007669"/>
    <property type="project" value="TreeGrafter"/>
</dbReference>